<proteinExistence type="predicted"/>
<name>A0A1X9I8J7_9CAUD</name>
<reference evidence="2" key="1">
    <citation type="submission" date="2016-04" db="EMBL/GenBank/DDBJ databases">
        <authorList>
            <person name="Gasior T."/>
        </authorList>
    </citation>
    <scope>NUCLEOTIDE SEQUENCE [LARGE SCALE GENOMIC DNA]</scope>
</reference>
<dbReference type="Proteomes" id="UP000225805">
    <property type="component" value="Genome"/>
</dbReference>
<organism evidence="1 2">
    <name type="scientific">Pseudomonas phage vB_Pae575P-3</name>
    <dbReference type="NCBI Taxonomy" id="1868829"/>
    <lineage>
        <taxon>Viruses</taxon>
        <taxon>Duplodnaviria</taxon>
        <taxon>Heunggongvirae</taxon>
        <taxon>Uroviricota</taxon>
        <taxon>Caudoviricetes</taxon>
        <taxon>Schitoviridae</taxon>
        <taxon>Migulavirinae</taxon>
        <taxon>Litunavirus</taxon>
        <taxon>Litunavirus Pae575p3</taxon>
    </lineage>
</organism>
<protein>
    <submittedName>
        <fullName evidence="1">Uncharacterized protein</fullName>
    </submittedName>
</protein>
<evidence type="ECO:0000313" key="2">
    <source>
        <dbReference type="Proteomes" id="UP000225805"/>
    </source>
</evidence>
<sequence length="120" mass="13524">MSIDPVGIRECSGPLQRVHPPPRNGVQTRALHPLHPTRRNFAMGDLSKACMLKNMHVTRVLSLIEMRNKLTNTLRDNATDDGMATLEMFDAALKQETDRFLRAFRAVGNENINEIKKAAE</sequence>
<keyword evidence="2" id="KW-1185">Reference proteome</keyword>
<evidence type="ECO:0000313" key="1">
    <source>
        <dbReference type="EMBL" id="ANT44346.1"/>
    </source>
</evidence>
<accession>A0A1X9I8J7</accession>
<gene>
    <name evidence="1" type="ORF">vB_Pae575P-3_67</name>
</gene>
<dbReference type="EMBL" id="KX171209">
    <property type="protein sequence ID" value="ANT44346.1"/>
    <property type="molecule type" value="Genomic_DNA"/>
</dbReference>